<dbReference type="Proteomes" id="UP000253934">
    <property type="component" value="Unassembled WGS sequence"/>
</dbReference>
<dbReference type="PROSITE" id="PS51257">
    <property type="entry name" value="PROKAR_LIPOPROTEIN"/>
    <property type="match status" value="1"/>
</dbReference>
<evidence type="ECO:0000313" key="2">
    <source>
        <dbReference type="Proteomes" id="UP000253934"/>
    </source>
</evidence>
<protein>
    <recommendedName>
        <fullName evidence="3">Lipoprotein</fullName>
    </recommendedName>
</protein>
<reference evidence="1" key="1">
    <citation type="submission" date="2018-04" db="EMBL/GenBank/DDBJ databases">
        <title>Draft genome sequence of the Candidatus Spirobacillus cienkowskii, a pathogen of freshwater Daphnia species, reconstructed from hemolymph metagenomic reads.</title>
        <authorList>
            <person name="Bresciani L."/>
            <person name="Lemos L.N."/>
            <person name="Wale N."/>
            <person name="Lin J.Y."/>
            <person name="Fernandes G.R."/>
            <person name="Duffy M.A."/>
            <person name="Rodrigues J.M."/>
        </authorList>
    </citation>
    <scope>NUCLEOTIDE SEQUENCE [LARGE SCALE GENOMIC DNA]</scope>
    <source>
        <strain evidence="1">Binning01</strain>
    </source>
</reference>
<gene>
    <name evidence="1" type="ORF">DCC88_06225</name>
</gene>
<sequence length="211" mass="22970">MKVNFFNNSKYAAASLLLIIQSCTSSSFVKKEVIANSINNLKTPEWVLNSNILLEEQSNVVFIHKVNLTGSARPDSCVSIARTQALAEMMKYIKNSVTSSGQVEDLNASSDSSYSSLTAFLSQGNISGAKVTTTYWEQTMESDDSGVRPVKKLMCAVKVNIDKGVLDKQMRDAINGAPDGNPEIRKKLLEAQKTFIDSVGKKDSDSSSKGE</sequence>
<proteinExistence type="predicted"/>
<dbReference type="EMBL" id="QOVW01000065">
    <property type="protein sequence ID" value="RDB36172.1"/>
    <property type="molecule type" value="Genomic_DNA"/>
</dbReference>
<keyword evidence="2" id="KW-1185">Reference proteome</keyword>
<name>A0A369KRE8_9BACT</name>
<organism evidence="1 2">
    <name type="scientific">Spirobacillus cienkowskii</name>
    <dbReference type="NCBI Taxonomy" id="495820"/>
    <lineage>
        <taxon>Bacteria</taxon>
        <taxon>Pseudomonadati</taxon>
        <taxon>Bdellovibrionota</taxon>
        <taxon>Oligoflexia</taxon>
        <taxon>Silvanigrellales</taxon>
        <taxon>Spirobacillus</taxon>
    </lineage>
</organism>
<comment type="caution">
    <text evidence="1">The sequence shown here is derived from an EMBL/GenBank/DDBJ whole genome shotgun (WGS) entry which is preliminary data.</text>
</comment>
<evidence type="ECO:0000313" key="1">
    <source>
        <dbReference type="EMBL" id="RDB36172.1"/>
    </source>
</evidence>
<dbReference type="AlphaFoldDB" id="A0A369KRE8"/>
<accession>A0A369KRE8</accession>
<evidence type="ECO:0008006" key="3">
    <source>
        <dbReference type="Google" id="ProtNLM"/>
    </source>
</evidence>